<proteinExistence type="predicted"/>
<dbReference type="AlphaFoldDB" id="A0A0L0G6P0"/>
<dbReference type="GeneID" id="25903615"/>
<reference evidence="1 2" key="1">
    <citation type="submission" date="2011-02" db="EMBL/GenBank/DDBJ databases">
        <title>The Genome Sequence of Sphaeroforma arctica JP610.</title>
        <authorList>
            <consortium name="The Broad Institute Genome Sequencing Platform"/>
            <person name="Russ C."/>
            <person name="Cuomo C."/>
            <person name="Young S.K."/>
            <person name="Zeng Q."/>
            <person name="Gargeya S."/>
            <person name="Alvarado L."/>
            <person name="Berlin A."/>
            <person name="Chapman S.B."/>
            <person name="Chen Z."/>
            <person name="Freedman E."/>
            <person name="Gellesch M."/>
            <person name="Goldberg J."/>
            <person name="Griggs A."/>
            <person name="Gujja S."/>
            <person name="Heilman E."/>
            <person name="Heiman D."/>
            <person name="Howarth C."/>
            <person name="Mehta T."/>
            <person name="Neiman D."/>
            <person name="Pearson M."/>
            <person name="Roberts A."/>
            <person name="Saif S."/>
            <person name="Shea T."/>
            <person name="Shenoy N."/>
            <person name="Sisk P."/>
            <person name="Stolte C."/>
            <person name="Sykes S."/>
            <person name="White J."/>
            <person name="Yandava C."/>
            <person name="Burger G."/>
            <person name="Gray M.W."/>
            <person name="Holland P.W.H."/>
            <person name="King N."/>
            <person name="Lang F.B.F."/>
            <person name="Roger A.J."/>
            <person name="Ruiz-Trillo I."/>
            <person name="Haas B."/>
            <person name="Nusbaum C."/>
            <person name="Birren B."/>
        </authorList>
    </citation>
    <scope>NUCLEOTIDE SEQUENCE [LARGE SCALE GENOMIC DNA]</scope>
    <source>
        <strain evidence="1 2">JP610</strain>
    </source>
</reference>
<name>A0A0L0G6P0_9EUKA</name>
<keyword evidence="2" id="KW-1185">Reference proteome</keyword>
<sequence length="123" mass="13296">MGVRNRVAKKKPGVKIPTIKSAAQIALEATKHKPQNRIQPGTQLKLQPSMGSKKRLVSQIAGGTQSKAVDTKRTKMSLSGNVVSGVEKTDIASVKKAVNGDVKTTSPENTTVQTKVYTYHKER</sequence>
<organism evidence="1 2">
    <name type="scientific">Sphaeroforma arctica JP610</name>
    <dbReference type="NCBI Taxonomy" id="667725"/>
    <lineage>
        <taxon>Eukaryota</taxon>
        <taxon>Ichthyosporea</taxon>
        <taxon>Ichthyophonida</taxon>
        <taxon>Sphaeroforma</taxon>
    </lineage>
</organism>
<dbReference type="Proteomes" id="UP000054560">
    <property type="component" value="Unassembled WGS sequence"/>
</dbReference>
<accession>A0A0L0G6P0</accession>
<dbReference type="RefSeq" id="XP_014158579.1">
    <property type="nucleotide sequence ID" value="XM_014303104.1"/>
</dbReference>
<gene>
    <name evidence="1" type="ORF">SARC_03111</name>
</gene>
<protein>
    <submittedName>
        <fullName evidence="1">Uncharacterized protein</fullName>
    </submittedName>
</protein>
<dbReference type="EMBL" id="KQ241748">
    <property type="protein sequence ID" value="KNC84677.1"/>
    <property type="molecule type" value="Genomic_DNA"/>
</dbReference>
<evidence type="ECO:0000313" key="1">
    <source>
        <dbReference type="EMBL" id="KNC84677.1"/>
    </source>
</evidence>
<evidence type="ECO:0000313" key="2">
    <source>
        <dbReference type="Proteomes" id="UP000054560"/>
    </source>
</evidence>